<reference evidence="4" key="1">
    <citation type="submission" date="2020-10" db="EMBL/GenBank/DDBJ databases">
        <authorList>
            <person name="Han B."/>
            <person name="Lu T."/>
            <person name="Zhao Q."/>
            <person name="Huang X."/>
            <person name="Zhao Y."/>
        </authorList>
    </citation>
    <scope>NUCLEOTIDE SEQUENCE</scope>
</reference>
<feature type="domain" description="Lipoyl-binding" evidence="3">
    <location>
        <begin position="174"/>
        <end position="254"/>
    </location>
</feature>
<dbReference type="Proteomes" id="UP000604825">
    <property type="component" value="Unassembled WGS sequence"/>
</dbReference>
<keyword evidence="1" id="KW-0450">Lipoyl</keyword>
<gene>
    <name evidence="4" type="ORF">NCGR_LOCUS56617</name>
</gene>
<name>A0A811RTE2_9POAL</name>
<proteinExistence type="predicted"/>
<evidence type="ECO:0000313" key="5">
    <source>
        <dbReference type="Proteomes" id="UP000604825"/>
    </source>
</evidence>
<dbReference type="PANTHER" id="PTHR23151">
    <property type="entry name" value="DIHYDROLIPOAMIDE ACETYL/SUCCINYL-TRANSFERASE-RELATED"/>
    <property type="match status" value="1"/>
</dbReference>
<evidence type="ECO:0000256" key="2">
    <source>
        <dbReference type="ARBA" id="ARBA00022946"/>
    </source>
</evidence>
<dbReference type="PROSITE" id="PS00189">
    <property type="entry name" value="LIPOYL"/>
    <property type="match status" value="1"/>
</dbReference>
<dbReference type="Pfam" id="PF00364">
    <property type="entry name" value="Biotin_lipoyl"/>
    <property type="match status" value="1"/>
</dbReference>
<dbReference type="CDD" id="cd06849">
    <property type="entry name" value="lipoyl_domain"/>
    <property type="match status" value="1"/>
</dbReference>
<dbReference type="InterPro" id="IPR011053">
    <property type="entry name" value="Single_hybrid_motif"/>
</dbReference>
<dbReference type="SUPFAM" id="SSF51230">
    <property type="entry name" value="Single hybrid motif"/>
    <property type="match status" value="1"/>
</dbReference>
<evidence type="ECO:0000313" key="4">
    <source>
        <dbReference type="EMBL" id="CAD6273351.1"/>
    </source>
</evidence>
<comment type="caution">
    <text evidence="4">The sequence shown here is derived from an EMBL/GenBank/DDBJ whole genome shotgun (WGS) entry which is preliminary data.</text>
</comment>
<dbReference type="EMBL" id="CAJGYO010000016">
    <property type="protein sequence ID" value="CAD6273351.1"/>
    <property type="molecule type" value="Genomic_DNA"/>
</dbReference>
<organism evidence="4 5">
    <name type="scientific">Miscanthus lutarioriparius</name>
    <dbReference type="NCBI Taxonomy" id="422564"/>
    <lineage>
        <taxon>Eukaryota</taxon>
        <taxon>Viridiplantae</taxon>
        <taxon>Streptophyta</taxon>
        <taxon>Embryophyta</taxon>
        <taxon>Tracheophyta</taxon>
        <taxon>Spermatophyta</taxon>
        <taxon>Magnoliopsida</taxon>
        <taxon>Liliopsida</taxon>
        <taxon>Poales</taxon>
        <taxon>Poaceae</taxon>
        <taxon>PACMAD clade</taxon>
        <taxon>Panicoideae</taxon>
        <taxon>Andropogonodae</taxon>
        <taxon>Andropogoneae</taxon>
        <taxon>Saccharinae</taxon>
        <taxon>Miscanthus</taxon>
    </lineage>
</organism>
<keyword evidence="5" id="KW-1185">Reference proteome</keyword>
<evidence type="ECO:0000259" key="3">
    <source>
        <dbReference type="PROSITE" id="PS50968"/>
    </source>
</evidence>
<dbReference type="GO" id="GO:0005739">
    <property type="term" value="C:mitochondrion"/>
    <property type="evidence" value="ECO:0007669"/>
    <property type="project" value="TreeGrafter"/>
</dbReference>
<dbReference type="GO" id="GO:0045254">
    <property type="term" value="C:pyruvate dehydrogenase complex"/>
    <property type="evidence" value="ECO:0007669"/>
    <property type="project" value="InterPro"/>
</dbReference>
<dbReference type="GO" id="GO:0006086">
    <property type="term" value="P:pyruvate decarboxylation to acetyl-CoA"/>
    <property type="evidence" value="ECO:0007669"/>
    <property type="project" value="InterPro"/>
</dbReference>
<sequence length="566" mass="62438">MARGLRATWARLVAGSIQARLSKRQSQSCATDPVSGSPVAARLLARARLVGSPYLPPLRVPLLVFVRAGGGGHPTRRRRTLPFTRLRPAVVILLSSGSSTDGHCSSLARAGLGICPSRGLFLREDGKHSCTSGRFIYLQLKIVGIKSMISFQAITSSISGRTLQDPHASPLVLIYRASSTSGGWNASTISYYGNIAKWRKQEGDKIEVGDVICEIETDKATLEFESLEEGYLAKILAPEGSKDVQVGQPIAVTGGHFSERVSELEGRVHDLEMVSYVEIQDERDEWVTALESASEAFAAWRPRIESSLFTIRSELKAYNPNPDKLYFTTRFVDGLREDIRSVVMVARPQNLDTAYTLTLLQEEALDQGIHKEFKCSEASPFARTATIKGALPLPLPPRRPQVVLDLVAEKRVPNKSTSIDDKLSTLRIYRRARGLCVRYGDKWAPGHRTMQFEGSLLGRDVIILVDSRSSHSFLSSCLATGLPNLRPLPKPMTLGSYDMIVGMDWLEAFSPMRVDWQHKWMGIPYGQHHVVLQGLLPDLDQHSIMQLCHITASAPSPAPPELPLAI</sequence>
<dbReference type="Gene3D" id="2.40.50.100">
    <property type="match status" value="1"/>
</dbReference>
<evidence type="ECO:0000256" key="1">
    <source>
        <dbReference type="ARBA" id="ARBA00022823"/>
    </source>
</evidence>
<accession>A0A811RTE2</accession>
<dbReference type="PANTHER" id="PTHR23151:SF90">
    <property type="entry name" value="DIHYDROLIPOYLLYSINE-RESIDUE ACETYLTRANSFERASE COMPONENT OF PYRUVATE DEHYDROGENASE COMPLEX, MITOCHONDRIAL-RELATED"/>
    <property type="match status" value="1"/>
</dbReference>
<keyword evidence="2" id="KW-0809">Transit peptide</keyword>
<dbReference type="AlphaFoldDB" id="A0A811RTE2"/>
<dbReference type="PROSITE" id="PS50968">
    <property type="entry name" value="BIOTINYL_LIPOYL"/>
    <property type="match status" value="1"/>
</dbReference>
<dbReference type="InterPro" id="IPR003016">
    <property type="entry name" value="2-oxoA_DH_lipoyl-BS"/>
</dbReference>
<dbReference type="InterPro" id="IPR000089">
    <property type="entry name" value="Biotin_lipoyl"/>
</dbReference>
<protein>
    <recommendedName>
        <fullName evidence="3">Lipoyl-binding domain-containing protein</fullName>
    </recommendedName>
</protein>
<dbReference type="InterPro" id="IPR045257">
    <property type="entry name" value="E2/Pdx1"/>
</dbReference>